<dbReference type="InterPro" id="IPR036291">
    <property type="entry name" value="NAD(P)-bd_dom_sf"/>
</dbReference>
<proteinExistence type="predicted"/>
<evidence type="ECO:0000313" key="4">
    <source>
        <dbReference type="Proteomes" id="UP000553776"/>
    </source>
</evidence>
<feature type="region of interest" description="Disordered" evidence="1">
    <location>
        <begin position="296"/>
        <end position="318"/>
    </location>
</feature>
<dbReference type="RefSeq" id="WP_185139371.1">
    <property type="nucleotide sequence ID" value="NZ_JACJVR010000128.1"/>
</dbReference>
<comment type="caution">
    <text evidence="3">The sequence shown here is derived from an EMBL/GenBank/DDBJ whole genome shotgun (WGS) entry which is preliminary data.</text>
</comment>
<evidence type="ECO:0000256" key="1">
    <source>
        <dbReference type="SAM" id="MobiDB-lite"/>
    </source>
</evidence>
<feature type="domain" description="Ketopantoate reductase N-terminal" evidence="2">
    <location>
        <begin position="9"/>
        <end position="114"/>
    </location>
</feature>
<evidence type="ECO:0000313" key="3">
    <source>
        <dbReference type="EMBL" id="MBB6695419.1"/>
    </source>
</evidence>
<organism evidence="3 4">
    <name type="scientific">Cohnella xylanilytica</name>
    <dbReference type="NCBI Taxonomy" id="557555"/>
    <lineage>
        <taxon>Bacteria</taxon>
        <taxon>Bacillati</taxon>
        <taxon>Bacillota</taxon>
        <taxon>Bacilli</taxon>
        <taxon>Bacillales</taxon>
        <taxon>Paenibacillaceae</taxon>
        <taxon>Cohnella</taxon>
    </lineage>
</organism>
<dbReference type="Pfam" id="PF02558">
    <property type="entry name" value="ApbA"/>
    <property type="match status" value="1"/>
</dbReference>
<evidence type="ECO:0000259" key="2">
    <source>
        <dbReference type="Pfam" id="PF02558"/>
    </source>
</evidence>
<dbReference type="AlphaFoldDB" id="A0A841U6G1"/>
<accession>A0A841U6G1</accession>
<dbReference type="Proteomes" id="UP000553776">
    <property type="component" value="Unassembled WGS sequence"/>
</dbReference>
<name>A0A841U6G1_9BACL</name>
<sequence>MNADQTRLLIVGAGVIGSLYALRFAQYGLDVTMLARGKRLDALTRSGLRYNDNGTIKQMPIKTIETLDNDDIYDYIFVPVRYDQSESALAAIKNNRSKTIVTLTNTVGYDTWLEIVGDRLLPGFPGAGGDIKEDVLYAQFGTEKHQGTMFGEINGRISERVKELAKIMETADLHYEIQRDILAFHVSHAALAVANRHFYTNDGMADIEIARSDSTLSKIAADIKHNIRLVAQAGYSVIPPETKEMGDWPDSEIMSLYRRMLSNDFIIDVKLGNHAVSQKAEILLLNEAFHKKTVLTGKGEESERTASRAQKNYECPIP</sequence>
<dbReference type="InterPro" id="IPR013332">
    <property type="entry name" value="KPR_N"/>
</dbReference>
<dbReference type="SUPFAM" id="SSF51735">
    <property type="entry name" value="NAD(P)-binding Rossmann-fold domains"/>
    <property type="match status" value="1"/>
</dbReference>
<gene>
    <name evidence="3" type="ORF">H7B90_28890</name>
</gene>
<keyword evidence="4" id="KW-1185">Reference proteome</keyword>
<dbReference type="EMBL" id="JACJVR010000128">
    <property type="protein sequence ID" value="MBB6695419.1"/>
    <property type="molecule type" value="Genomic_DNA"/>
</dbReference>
<protein>
    <submittedName>
        <fullName evidence="3">Ketopantoate reductase family protein</fullName>
    </submittedName>
</protein>
<reference evidence="3 4" key="1">
    <citation type="submission" date="2020-08" db="EMBL/GenBank/DDBJ databases">
        <title>Cohnella phylogeny.</title>
        <authorList>
            <person name="Dunlap C."/>
        </authorList>
    </citation>
    <scope>NUCLEOTIDE SEQUENCE [LARGE SCALE GENOMIC DNA]</scope>
    <source>
        <strain evidence="3 4">DSM 25239</strain>
    </source>
</reference>
<dbReference type="Gene3D" id="3.40.50.720">
    <property type="entry name" value="NAD(P)-binding Rossmann-like Domain"/>
    <property type="match status" value="1"/>
</dbReference>